<dbReference type="Proteomes" id="UP000193944">
    <property type="component" value="Unassembled WGS sequence"/>
</dbReference>
<keyword evidence="1 2" id="KW-0732">Signal</keyword>
<protein>
    <recommendedName>
        <fullName evidence="5">RlpA-like protein double-psi beta-barrel domain-containing protein</fullName>
    </recommendedName>
</protein>
<dbReference type="STRING" id="1754192.A0A1Y1VVW6"/>
<accession>A0A1Y1VVW6</accession>
<reference evidence="3 4" key="1">
    <citation type="submission" date="2016-08" db="EMBL/GenBank/DDBJ databases">
        <title>A Parts List for Fungal Cellulosomes Revealed by Comparative Genomics.</title>
        <authorList>
            <consortium name="DOE Joint Genome Institute"/>
            <person name="Haitjema C.H."/>
            <person name="Gilmore S.P."/>
            <person name="Henske J.K."/>
            <person name="Solomon K.V."/>
            <person name="De Groot R."/>
            <person name="Kuo A."/>
            <person name="Mondo S.J."/>
            <person name="Salamov A.A."/>
            <person name="Labutti K."/>
            <person name="Zhao Z."/>
            <person name="Chiniquy J."/>
            <person name="Barry K."/>
            <person name="Brewer H.M."/>
            <person name="Purvine S.O."/>
            <person name="Wright A.T."/>
            <person name="Boxma B."/>
            <person name="Van Alen T."/>
            <person name="Hackstein J.H."/>
            <person name="Baker S.E."/>
            <person name="Grigoriev I.V."/>
            <person name="O'Malley M.A."/>
        </authorList>
    </citation>
    <scope>NUCLEOTIDE SEQUENCE [LARGE SCALE GENOMIC DNA]</scope>
    <source>
        <strain evidence="3 4">S4</strain>
    </source>
</reference>
<dbReference type="PANTHER" id="PTHR31836">
    <property type="match status" value="1"/>
</dbReference>
<gene>
    <name evidence="3" type="ORF">BCR32DRAFT_272750</name>
</gene>
<feature type="non-terminal residue" evidence="3">
    <location>
        <position position="133"/>
    </location>
</feature>
<evidence type="ECO:0000313" key="4">
    <source>
        <dbReference type="Proteomes" id="UP000193944"/>
    </source>
</evidence>
<reference evidence="3 4" key="2">
    <citation type="submission" date="2016-08" db="EMBL/GenBank/DDBJ databases">
        <title>Pervasive Adenine N6-methylation of Active Genes in Fungi.</title>
        <authorList>
            <consortium name="DOE Joint Genome Institute"/>
            <person name="Mondo S.J."/>
            <person name="Dannebaum R.O."/>
            <person name="Kuo R.C."/>
            <person name="Labutti K."/>
            <person name="Haridas S."/>
            <person name="Kuo A."/>
            <person name="Salamov A."/>
            <person name="Ahrendt S.R."/>
            <person name="Lipzen A."/>
            <person name="Sullivan W."/>
            <person name="Andreopoulos W.B."/>
            <person name="Clum A."/>
            <person name="Lindquist E."/>
            <person name="Daum C."/>
            <person name="Ramamoorthy G.K."/>
            <person name="Gryganskyi A."/>
            <person name="Culley D."/>
            <person name="Magnuson J.K."/>
            <person name="James T.Y."/>
            <person name="O'Malley M.A."/>
            <person name="Stajich J.E."/>
            <person name="Spatafora J.W."/>
            <person name="Visel A."/>
            <person name="Grigoriev I.V."/>
        </authorList>
    </citation>
    <scope>NUCLEOTIDE SEQUENCE [LARGE SCALE GENOMIC DNA]</scope>
    <source>
        <strain evidence="3 4">S4</strain>
    </source>
</reference>
<dbReference type="PANTHER" id="PTHR31836:SF28">
    <property type="entry name" value="SRCR DOMAIN-CONTAINING PROTEIN-RELATED"/>
    <property type="match status" value="1"/>
</dbReference>
<comment type="caution">
    <text evidence="3">The sequence shown here is derived from an EMBL/GenBank/DDBJ whole genome shotgun (WGS) entry which is preliminary data.</text>
</comment>
<evidence type="ECO:0000256" key="2">
    <source>
        <dbReference type="SAM" id="SignalP"/>
    </source>
</evidence>
<dbReference type="EMBL" id="MCFG01000462">
    <property type="protein sequence ID" value="ORX65442.1"/>
    <property type="molecule type" value="Genomic_DNA"/>
</dbReference>
<dbReference type="OrthoDB" id="623670at2759"/>
<dbReference type="AlphaFoldDB" id="A0A1Y1VVW6"/>
<dbReference type="InterPro" id="IPR036908">
    <property type="entry name" value="RlpA-like_sf"/>
</dbReference>
<dbReference type="CDD" id="cd22191">
    <property type="entry name" value="DPBB_RlpA_EXP_N-like"/>
    <property type="match status" value="1"/>
</dbReference>
<evidence type="ECO:0008006" key="5">
    <source>
        <dbReference type="Google" id="ProtNLM"/>
    </source>
</evidence>
<organism evidence="3 4">
    <name type="scientific">Anaeromyces robustus</name>
    <dbReference type="NCBI Taxonomy" id="1754192"/>
    <lineage>
        <taxon>Eukaryota</taxon>
        <taxon>Fungi</taxon>
        <taxon>Fungi incertae sedis</taxon>
        <taxon>Chytridiomycota</taxon>
        <taxon>Chytridiomycota incertae sedis</taxon>
        <taxon>Neocallimastigomycetes</taxon>
        <taxon>Neocallimastigales</taxon>
        <taxon>Neocallimastigaceae</taxon>
        <taxon>Anaeromyces</taxon>
    </lineage>
</organism>
<feature type="chain" id="PRO_5012869724" description="RlpA-like protein double-psi beta-barrel domain-containing protein" evidence="2">
    <location>
        <begin position="22"/>
        <end position="133"/>
    </location>
</feature>
<dbReference type="SUPFAM" id="SSF50685">
    <property type="entry name" value="Barwin-like endoglucanases"/>
    <property type="match status" value="1"/>
</dbReference>
<name>A0A1Y1VVW6_9FUNG</name>
<dbReference type="Gene3D" id="2.40.40.10">
    <property type="entry name" value="RlpA-like domain"/>
    <property type="match status" value="1"/>
</dbReference>
<evidence type="ECO:0000256" key="1">
    <source>
        <dbReference type="ARBA" id="ARBA00022729"/>
    </source>
</evidence>
<feature type="signal peptide" evidence="2">
    <location>
        <begin position="1"/>
        <end position="21"/>
    </location>
</feature>
<dbReference type="InterPro" id="IPR051477">
    <property type="entry name" value="Expansin_CellWall"/>
</dbReference>
<evidence type="ECO:0000313" key="3">
    <source>
        <dbReference type="EMBL" id="ORX65442.1"/>
    </source>
</evidence>
<proteinExistence type="predicted"/>
<sequence>MRFNSLFKLTSLLGLVGYVNCGGYRMSFYGLNNNRPSSSAIPACGLDCDYTTDYYVALNAEEYYESQVRKDNANTATVCDKCVKITYEDKWVVGKIVDKCPGCPNHGLDVSPTIFDVFASRKVGILYMDWEYT</sequence>
<keyword evidence="4" id="KW-1185">Reference proteome</keyword>